<reference evidence="2 3" key="1">
    <citation type="submission" date="2016-11" db="EMBL/GenBank/DDBJ databases">
        <authorList>
            <person name="Jaros S."/>
            <person name="Januszkiewicz K."/>
            <person name="Wedrychowicz H."/>
        </authorList>
    </citation>
    <scope>NUCLEOTIDE SEQUENCE [LARGE SCALE GENOMIC DNA]</scope>
    <source>
        <strain evidence="2 3">DSM 5091</strain>
    </source>
</reference>
<dbReference type="Pfam" id="PF13614">
    <property type="entry name" value="AAA_31"/>
    <property type="match status" value="1"/>
</dbReference>
<sequence>MNICVGHQKGGVGKSTTAINLAIKRASVGKNVLFVDADPQASSVKFFMLREEEQIEPSITCTSLTGKAVYQQIPKLMDKFDDVIIDTGGRDTEGFRASLLVADTLLVPVLPGQFDYWETESLPEILDMARINNPKLRACAFINKADTHPGISMVDETVDAISELEGIELLKSKLYYRLAYRKAAELGLAVHELPGKFKNHKALMEVFNLYQEVFDA</sequence>
<organism evidence="2 3">
    <name type="scientific">Malonomonas rubra DSM 5091</name>
    <dbReference type="NCBI Taxonomy" id="1122189"/>
    <lineage>
        <taxon>Bacteria</taxon>
        <taxon>Pseudomonadati</taxon>
        <taxon>Thermodesulfobacteriota</taxon>
        <taxon>Desulfuromonadia</taxon>
        <taxon>Desulfuromonadales</taxon>
        <taxon>Geopsychrobacteraceae</taxon>
        <taxon>Malonomonas</taxon>
    </lineage>
</organism>
<dbReference type="PRINTS" id="PR00091">
    <property type="entry name" value="NITROGNASEII"/>
</dbReference>
<dbReference type="OrthoDB" id="13869at2"/>
<dbReference type="PANTHER" id="PTHR13696:SF96">
    <property type="entry name" value="COBQ_COBB_MIND_PARA NUCLEOTIDE BINDING DOMAIN-CONTAINING PROTEIN"/>
    <property type="match status" value="1"/>
</dbReference>
<proteinExistence type="predicted"/>
<evidence type="ECO:0000259" key="1">
    <source>
        <dbReference type="Pfam" id="PF13614"/>
    </source>
</evidence>
<keyword evidence="3" id="KW-1185">Reference proteome</keyword>
<dbReference type="Gene3D" id="3.40.50.300">
    <property type="entry name" value="P-loop containing nucleotide triphosphate hydrolases"/>
    <property type="match status" value="1"/>
</dbReference>
<protein>
    <submittedName>
        <fullName evidence="2">Chromosome partitioning protein</fullName>
    </submittedName>
</protein>
<dbReference type="Proteomes" id="UP000184171">
    <property type="component" value="Unassembled WGS sequence"/>
</dbReference>
<gene>
    <name evidence="2" type="ORF">SAMN02745165_02815</name>
</gene>
<evidence type="ECO:0000313" key="2">
    <source>
        <dbReference type="EMBL" id="SHJ63075.1"/>
    </source>
</evidence>
<dbReference type="RefSeq" id="WP_072909376.1">
    <property type="nucleotide sequence ID" value="NZ_FQZT01000011.1"/>
</dbReference>
<accession>A0A1M6KVS6</accession>
<feature type="domain" description="AAA" evidence="1">
    <location>
        <begin position="3"/>
        <end position="60"/>
    </location>
</feature>
<dbReference type="AlphaFoldDB" id="A0A1M6KVS6"/>
<dbReference type="EMBL" id="FQZT01000011">
    <property type="protein sequence ID" value="SHJ63075.1"/>
    <property type="molecule type" value="Genomic_DNA"/>
</dbReference>
<evidence type="ECO:0000313" key="3">
    <source>
        <dbReference type="Proteomes" id="UP000184171"/>
    </source>
</evidence>
<dbReference type="PIRSF" id="PIRSF009320">
    <property type="entry name" value="Nuc_binding_HP_1000"/>
    <property type="match status" value="1"/>
</dbReference>
<dbReference type="InterPro" id="IPR050678">
    <property type="entry name" value="DNA_Partitioning_ATPase"/>
</dbReference>
<dbReference type="InterPro" id="IPR025669">
    <property type="entry name" value="AAA_dom"/>
</dbReference>
<dbReference type="InterPro" id="IPR027417">
    <property type="entry name" value="P-loop_NTPase"/>
</dbReference>
<dbReference type="CDD" id="cd02042">
    <property type="entry name" value="ParAB_family"/>
    <property type="match status" value="1"/>
</dbReference>
<dbReference type="SUPFAM" id="SSF52540">
    <property type="entry name" value="P-loop containing nucleoside triphosphate hydrolases"/>
    <property type="match status" value="1"/>
</dbReference>
<dbReference type="STRING" id="1122189.SAMN02745165_02815"/>
<name>A0A1M6KVS6_MALRU</name>
<dbReference type="PANTHER" id="PTHR13696">
    <property type="entry name" value="P-LOOP CONTAINING NUCLEOSIDE TRIPHOSPHATE HYDROLASE"/>
    <property type="match status" value="1"/>
</dbReference>